<protein>
    <submittedName>
        <fullName evidence="1">Uncharacterized protein</fullName>
    </submittedName>
</protein>
<gene>
    <name evidence="1" type="ORF">B7P43_G01232</name>
</gene>
<dbReference type="PANTHER" id="PTHR47326:SF1">
    <property type="entry name" value="HTH PSQ-TYPE DOMAIN-CONTAINING PROTEIN"/>
    <property type="match status" value="1"/>
</dbReference>
<keyword evidence="2" id="KW-1185">Reference proteome</keyword>
<reference evidence="1 2" key="1">
    <citation type="submission" date="2017-12" db="EMBL/GenBank/DDBJ databases">
        <title>Hemimetabolous genomes reveal molecular basis of termite eusociality.</title>
        <authorList>
            <person name="Harrison M.C."/>
            <person name="Jongepier E."/>
            <person name="Robertson H.M."/>
            <person name="Arning N."/>
            <person name="Bitard-Feildel T."/>
            <person name="Chao H."/>
            <person name="Childers C.P."/>
            <person name="Dinh H."/>
            <person name="Doddapaneni H."/>
            <person name="Dugan S."/>
            <person name="Gowin J."/>
            <person name="Greiner C."/>
            <person name="Han Y."/>
            <person name="Hu H."/>
            <person name="Hughes D.S.T."/>
            <person name="Huylmans A.-K."/>
            <person name="Kemena C."/>
            <person name="Kremer L.P.M."/>
            <person name="Lee S.L."/>
            <person name="Lopez-Ezquerra A."/>
            <person name="Mallet L."/>
            <person name="Monroy-Kuhn J.M."/>
            <person name="Moser A."/>
            <person name="Murali S.C."/>
            <person name="Muzny D.M."/>
            <person name="Otani S."/>
            <person name="Piulachs M.-D."/>
            <person name="Poelchau M."/>
            <person name="Qu J."/>
            <person name="Schaub F."/>
            <person name="Wada-Katsumata A."/>
            <person name="Worley K.C."/>
            <person name="Xie Q."/>
            <person name="Ylla G."/>
            <person name="Poulsen M."/>
            <person name="Gibbs R.A."/>
            <person name="Schal C."/>
            <person name="Richards S."/>
            <person name="Belles X."/>
            <person name="Korb J."/>
            <person name="Bornberg-Bauer E."/>
        </authorList>
    </citation>
    <scope>NUCLEOTIDE SEQUENCE [LARGE SCALE GENOMIC DNA]</scope>
    <source>
        <tissue evidence="1">Whole body</tissue>
    </source>
</reference>
<dbReference type="PANTHER" id="PTHR47326">
    <property type="entry name" value="TRANSPOSABLE ELEMENT TC3 TRANSPOSASE-LIKE PROTEIN"/>
    <property type="match status" value="1"/>
</dbReference>
<evidence type="ECO:0000313" key="1">
    <source>
        <dbReference type="EMBL" id="PNF30260.1"/>
    </source>
</evidence>
<dbReference type="InterPro" id="IPR036397">
    <property type="entry name" value="RNaseH_sf"/>
</dbReference>
<evidence type="ECO:0000313" key="2">
    <source>
        <dbReference type="Proteomes" id="UP000235965"/>
    </source>
</evidence>
<dbReference type="Gene3D" id="3.30.420.10">
    <property type="entry name" value="Ribonuclease H-like superfamily/Ribonuclease H"/>
    <property type="match status" value="1"/>
</dbReference>
<dbReference type="AlphaFoldDB" id="A0A2J7QNU6"/>
<dbReference type="EMBL" id="NEVH01012562">
    <property type="protein sequence ID" value="PNF30260.1"/>
    <property type="molecule type" value="Genomic_DNA"/>
</dbReference>
<dbReference type="GO" id="GO:0003676">
    <property type="term" value="F:nucleic acid binding"/>
    <property type="evidence" value="ECO:0007669"/>
    <property type="project" value="InterPro"/>
</dbReference>
<accession>A0A2J7QNU6</accession>
<comment type="caution">
    <text evidence="1">The sequence shown here is derived from an EMBL/GenBank/DDBJ whole genome shotgun (WGS) entry which is preliminary data.</text>
</comment>
<name>A0A2J7QNU6_9NEOP</name>
<proteinExistence type="predicted"/>
<dbReference type="STRING" id="105785.A0A2J7QNU6"/>
<organism evidence="1 2">
    <name type="scientific">Cryptotermes secundus</name>
    <dbReference type="NCBI Taxonomy" id="105785"/>
    <lineage>
        <taxon>Eukaryota</taxon>
        <taxon>Metazoa</taxon>
        <taxon>Ecdysozoa</taxon>
        <taxon>Arthropoda</taxon>
        <taxon>Hexapoda</taxon>
        <taxon>Insecta</taxon>
        <taxon>Pterygota</taxon>
        <taxon>Neoptera</taxon>
        <taxon>Polyneoptera</taxon>
        <taxon>Dictyoptera</taxon>
        <taxon>Blattodea</taxon>
        <taxon>Blattoidea</taxon>
        <taxon>Termitoidae</taxon>
        <taxon>Kalotermitidae</taxon>
        <taxon>Cryptotermitinae</taxon>
        <taxon>Cryptotermes</taxon>
    </lineage>
</organism>
<dbReference type="Proteomes" id="UP000235965">
    <property type="component" value="Unassembled WGS sequence"/>
</dbReference>
<sequence length="87" mass="10207">MPCPSHPPWLHHSKYTWRRVQVMKLLIIVRRQMWIQHAGAPAHFSIVSRDYLDAAFHGCWIGRGGPEPWPPRTPDLTPLDYFVWGHV</sequence>
<dbReference type="InParanoid" id="A0A2J7QNU6"/>